<sequence>MKKAKQFLWLPILLLTGVLTACGSGGGSSDTAAGAPATAVSAGVAVDPYIVGARFEEVSSDGTHILQSSSTASDSRGRFSFANPVQEESIIRLKSSTRGMHGNAPYTGMLKRRVHAGDAENAVVSPLTTLLANGMSETEVIALLASAGLSGIEVAELTSDPMKDLFGATGELSNAQLRGLRANMAVNTLFMALNDFDYAGEEQNAVRLVDCVALSVETLNAAGFQAMAATISGELGAPFTFDDLAAAAVEVQRTVVAQIRQDLAAGSGSISAERFYQMSSSAAAELHTLARSMCAARLGGTLPGTGAESLFTANCQGCHTLGTGSGMMDLAGDGALLTGKFDNGSSHKGQSLSAGELLALAAYLDAAAPTEPPPTPLTGSALYSAECQGCHGSLDTTDISARNADSIAAAIAANAGGMGYLTLNAEQIALIAAALPAVTTPPTPTPERTGSEVYNLECASCHALGSHDSAGAIDLAARGSLIVTKIQNGHMGKTLSSSELTALADFADTFGSTPPPVVPRSAETVYNDICAACHMLSGFDASGAIDLAGLGNTAVTKVAAGHGGTVSTVELTGLATWLDTFSSPPPPVVARDGATLYNQNCAACHKIFGYDADGNIDLASLGNAALNKLAAGHGGTVSGEEQQNLAAWLNTWTPAPPPVVDRNGVTVYSENCAGCHKLYGYDASGNVDLAGQGSLATTKVGSGHGGSVTTGELVNLTNWLDTFNPAPPPVVARLGQDIYDAECAACHKVNGFDATGSAPDIAGNGSGATTRLNGGHNGISLIVEEVGNLAGWLNTFQAGDPYAGSCNSCHGQPPDVGAHGVHTALAQVGTDCAVCHSGAGHNGGIDLAFPATWNAKSGTAGGNGSTCSNLRCHGGQTTPDWTLGTLNSSTQCKSCHAYGTGQYNGYTSGEHRKHAVDKNYDCLVCHDAGKLANGHFGDLSTISFEQSPAATIKSSLSYSSGTCRTAGCHGSETW</sequence>
<dbReference type="OrthoDB" id="5395031at2"/>
<dbReference type="RefSeq" id="WP_053549803.1">
    <property type="nucleotide sequence ID" value="NZ_CP010802.1"/>
</dbReference>
<evidence type="ECO:0000313" key="8">
    <source>
        <dbReference type="Proteomes" id="UP000057158"/>
    </source>
</evidence>
<feature type="chain" id="PRO_5005792120" evidence="5">
    <location>
        <begin position="22"/>
        <end position="974"/>
    </location>
</feature>
<dbReference type="SUPFAM" id="SSF46626">
    <property type="entry name" value="Cytochrome c"/>
    <property type="match status" value="4"/>
</dbReference>
<dbReference type="EMBL" id="CP010802">
    <property type="protein sequence ID" value="ALC15610.1"/>
    <property type="molecule type" value="Genomic_DNA"/>
</dbReference>
<gene>
    <name evidence="7" type="ORF">DSOUD_0823</name>
</gene>
<name>A0A0M4D4Q5_9BACT</name>
<evidence type="ECO:0000259" key="6">
    <source>
        <dbReference type="PROSITE" id="PS51007"/>
    </source>
</evidence>
<evidence type="ECO:0000256" key="4">
    <source>
        <dbReference type="PROSITE-ProRule" id="PRU00433"/>
    </source>
</evidence>
<dbReference type="Pfam" id="PF00034">
    <property type="entry name" value="Cytochrom_C"/>
    <property type="match status" value="1"/>
</dbReference>
<protein>
    <submittedName>
        <fullName evidence="7">Putative extracellular multiheme cytochrome c</fullName>
    </submittedName>
</protein>
<keyword evidence="1 4" id="KW-0349">Heme</keyword>
<feature type="domain" description="Cytochrome c" evidence="6">
    <location>
        <begin position="445"/>
        <end position="582"/>
    </location>
</feature>
<dbReference type="SUPFAM" id="SSF48695">
    <property type="entry name" value="Multiheme cytochromes"/>
    <property type="match status" value="1"/>
</dbReference>
<dbReference type="PROSITE" id="PS51007">
    <property type="entry name" value="CYTC"/>
    <property type="match status" value="2"/>
</dbReference>
<keyword evidence="5" id="KW-0732">Signal</keyword>
<organism evidence="7 8">
    <name type="scientific">Desulfuromonas soudanensis</name>
    <dbReference type="NCBI Taxonomy" id="1603606"/>
    <lineage>
        <taxon>Bacteria</taxon>
        <taxon>Pseudomonadati</taxon>
        <taxon>Thermodesulfobacteriota</taxon>
        <taxon>Desulfuromonadia</taxon>
        <taxon>Desulfuromonadales</taxon>
        <taxon>Desulfuromonadaceae</taxon>
        <taxon>Desulfuromonas</taxon>
    </lineage>
</organism>
<dbReference type="PROSITE" id="PS51257">
    <property type="entry name" value="PROKAR_LIPOPROTEIN"/>
    <property type="match status" value="1"/>
</dbReference>
<evidence type="ECO:0000256" key="3">
    <source>
        <dbReference type="ARBA" id="ARBA00023004"/>
    </source>
</evidence>
<dbReference type="InterPro" id="IPR010176">
    <property type="entry name" value="C4xCH_C2xCH_motif_GEOSU"/>
</dbReference>
<dbReference type="KEGG" id="des:DSOUD_0823"/>
<dbReference type="NCBIfam" id="TIGR01904">
    <property type="entry name" value="GSu_C4xC__C2xCH"/>
    <property type="match status" value="1"/>
</dbReference>
<dbReference type="InterPro" id="IPR009056">
    <property type="entry name" value="Cyt_c-like_dom"/>
</dbReference>
<keyword evidence="8" id="KW-1185">Reference proteome</keyword>
<dbReference type="GO" id="GO:0009055">
    <property type="term" value="F:electron transfer activity"/>
    <property type="evidence" value="ECO:0007669"/>
    <property type="project" value="InterPro"/>
</dbReference>
<dbReference type="GO" id="GO:0046872">
    <property type="term" value="F:metal ion binding"/>
    <property type="evidence" value="ECO:0007669"/>
    <property type="project" value="UniProtKB-KW"/>
</dbReference>
<evidence type="ECO:0000256" key="5">
    <source>
        <dbReference type="SAM" id="SignalP"/>
    </source>
</evidence>
<feature type="signal peptide" evidence="5">
    <location>
        <begin position="1"/>
        <end position="21"/>
    </location>
</feature>
<keyword evidence="3 4" id="KW-0408">Iron</keyword>
<accession>A0A0M4D4Q5</accession>
<dbReference type="AlphaFoldDB" id="A0A0M4D4Q5"/>
<evidence type="ECO:0000256" key="1">
    <source>
        <dbReference type="ARBA" id="ARBA00022617"/>
    </source>
</evidence>
<dbReference type="Proteomes" id="UP000057158">
    <property type="component" value="Chromosome"/>
</dbReference>
<dbReference type="GO" id="GO:0020037">
    <property type="term" value="F:heme binding"/>
    <property type="evidence" value="ECO:0007669"/>
    <property type="project" value="InterPro"/>
</dbReference>
<feature type="domain" description="Cytochrome c" evidence="6">
    <location>
        <begin position="588"/>
        <end position="724"/>
    </location>
</feature>
<proteinExistence type="predicted"/>
<evidence type="ECO:0000256" key="2">
    <source>
        <dbReference type="ARBA" id="ARBA00022723"/>
    </source>
</evidence>
<dbReference type="InterPro" id="IPR036909">
    <property type="entry name" value="Cyt_c-like_dom_sf"/>
</dbReference>
<dbReference type="PATRIC" id="fig|1603606.3.peg.905"/>
<keyword evidence="2 4" id="KW-0479">Metal-binding</keyword>
<evidence type="ECO:0000313" key="7">
    <source>
        <dbReference type="EMBL" id="ALC15610.1"/>
    </source>
</evidence>
<reference evidence="7 8" key="1">
    <citation type="submission" date="2015-07" db="EMBL/GenBank/DDBJ databases">
        <title>Isolation and Genomic Characterization of a Novel Halophilic Metal-Reducing Deltaproteobacterium from the Deep Subsurface.</title>
        <authorList>
            <person name="Badalamenti J.P."/>
            <person name="Summers Z.M."/>
            <person name="Gralnick J.A."/>
            <person name="Bond D.R."/>
        </authorList>
    </citation>
    <scope>NUCLEOTIDE SEQUENCE [LARGE SCALE GENOMIC DNA]</scope>
    <source>
        <strain evidence="7 8">WTL</strain>
    </source>
</reference>
<dbReference type="InterPro" id="IPR036280">
    <property type="entry name" value="Multihaem_cyt_sf"/>
</dbReference>